<evidence type="ECO:0000313" key="5">
    <source>
        <dbReference type="Proteomes" id="UP000236893"/>
    </source>
</evidence>
<evidence type="ECO:0000256" key="1">
    <source>
        <dbReference type="ARBA" id="ARBA00008061"/>
    </source>
</evidence>
<dbReference type="InterPro" id="IPR017853">
    <property type="entry name" value="GH"/>
</dbReference>
<dbReference type="EMBL" id="PQVF01000004">
    <property type="protein sequence ID" value="POY37400.1"/>
    <property type="molecule type" value="Genomic_DNA"/>
</dbReference>
<dbReference type="OrthoDB" id="9761875at2"/>
<dbReference type="PROSITE" id="PS51257">
    <property type="entry name" value="PROKAR_LIPOPROTEIN"/>
    <property type="match status" value="1"/>
</dbReference>
<feature type="chain" id="PRO_5015640127" evidence="2">
    <location>
        <begin position="18"/>
        <end position="870"/>
    </location>
</feature>
<keyword evidence="5" id="KW-1185">Reference proteome</keyword>
<accession>A0A2S5A487</accession>
<feature type="domain" description="Glycosyl hydrolase family 13 catalytic" evidence="3">
    <location>
        <begin position="422"/>
        <end position="778"/>
    </location>
</feature>
<dbReference type="SUPFAM" id="SSF51445">
    <property type="entry name" value="(Trans)glycosidases"/>
    <property type="match status" value="1"/>
</dbReference>
<evidence type="ECO:0000256" key="2">
    <source>
        <dbReference type="SAM" id="SignalP"/>
    </source>
</evidence>
<dbReference type="InterPro" id="IPR032522">
    <property type="entry name" value="DUF4961"/>
</dbReference>
<comment type="similarity">
    <text evidence="1">Belongs to the glycosyl hydrolase 13 family.</text>
</comment>
<organism evidence="4 5">
    <name type="scientific">Solitalea longa</name>
    <dbReference type="NCBI Taxonomy" id="2079460"/>
    <lineage>
        <taxon>Bacteria</taxon>
        <taxon>Pseudomonadati</taxon>
        <taxon>Bacteroidota</taxon>
        <taxon>Sphingobacteriia</taxon>
        <taxon>Sphingobacteriales</taxon>
        <taxon>Sphingobacteriaceae</taxon>
        <taxon>Solitalea</taxon>
    </lineage>
</organism>
<dbReference type="Pfam" id="PF16328">
    <property type="entry name" value="DUF4961"/>
    <property type="match status" value="1"/>
</dbReference>
<dbReference type="Pfam" id="PF02922">
    <property type="entry name" value="CBM_48"/>
    <property type="match status" value="1"/>
</dbReference>
<dbReference type="GO" id="GO:0004553">
    <property type="term" value="F:hydrolase activity, hydrolyzing O-glycosyl compounds"/>
    <property type="evidence" value="ECO:0007669"/>
    <property type="project" value="InterPro"/>
</dbReference>
<dbReference type="CDD" id="cd11350">
    <property type="entry name" value="AmyAc_4"/>
    <property type="match status" value="1"/>
</dbReference>
<proteinExistence type="inferred from homology"/>
<reference evidence="4 5" key="1">
    <citation type="submission" date="2018-01" db="EMBL/GenBank/DDBJ databases">
        <authorList>
            <person name="Gaut B.S."/>
            <person name="Morton B.R."/>
            <person name="Clegg M.T."/>
            <person name="Duvall M.R."/>
        </authorList>
    </citation>
    <scope>NUCLEOTIDE SEQUENCE [LARGE SCALE GENOMIC DNA]</scope>
    <source>
        <strain evidence="4 5">HR-AV</strain>
    </source>
</reference>
<dbReference type="InterPro" id="IPR006047">
    <property type="entry name" value="GH13_cat_dom"/>
</dbReference>
<dbReference type="SUPFAM" id="SSF81296">
    <property type="entry name" value="E set domains"/>
    <property type="match status" value="1"/>
</dbReference>
<dbReference type="RefSeq" id="WP_103788308.1">
    <property type="nucleotide sequence ID" value="NZ_PQVF01000004.1"/>
</dbReference>
<dbReference type="Gene3D" id="3.20.20.80">
    <property type="entry name" value="Glycosidases"/>
    <property type="match status" value="1"/>
</dbReference>
<dbReference type="AlphaFoldDB" id="A0A2S5A487"/>
<dbReference type="Gene3D" id="2.60.40.10">
    <property type="entry name" value="Immunoglobulins"/>
    <property type="match status" value="1"/>
</dbReference>
<name>A0A2S5A487_9SPHI</name>
<protein>
    <submittedName>
        <fullName evidence="4">1,4-alpha-glucan-branching protein</fullName>
    </submittedName>
</protein>
<feature type="signal peptide" evidence="2">
    <location>
        <begin position="1"/>
        <end position="17"/>
    </location>
</feature>
<evidence type="ECO:0000259" key="3">
    <source>
        <dbReference type="SMART" id="SM00642"/>
    </source>
</evidence>
<gene>
    <name evidence="4" type="ORF">C3K47_06460</name>
</gene>
<dbReference type="Pfam" id="PF00128">
    <property type="entry name" value="Alpha-amylase"/>
    <property type="match status" value="2"/>
</dbReference>
<dbReference type="SMART" id="SM00642">
    <property type="entry name" value="Aamy"/>
    <property type="match status" value="1"/>
</dbReference>
<evidence type="ECO:0000313" key="4">
    <source>
        <dbReference type="EMBL" id="POY37400.1"/>
    </source>
</evidence>
<keyword evidence="2" id="KW-0732">Signal</keyword>
<dbReference type="InterPro" id="IPR014756">
    <property type="entry name" value="Ig_E-set"/>
</dbReference>
<dbReference type="PANTHER" id="PTHR43002">
    <property type="entry name" value="GLYCOGEN DEBRANCHING ENZYME"/>
    <property type="match status" value="1"/>
</dbReference>
<dbReference type="InterPro" id="IPR013783">
    <property type="entry name" value="Ig-like_fold"/>
</dbReference>
<dbReference type="Proteomes" id="UP000236893">
    <property type="component" value="Unassembled WGS sequence"/>
</dbReference>
<dbReference type="GO" id="GO:0005975">
    <property type="term" value="P:carbohydrate metabolic process"/>
    <property type="evidence" value="ECO:0007669"/>
    <property type="project" value="InterPro"/>
</dbReference>
<dbReference type="InterPro" id="IPR004193">
    <property type="entry name" value="Glyco_hydro_13_N"/>
</dbReference>
<comment type="caution">
    <text evidence="4">The sequence shown here is derived from an EMBL/GenBank/DDBJ whole genome shotgun (WGS) entry which is preliminary data.</text>
</comment>
<sequence>MKKYFGLILLTIITVIAACKKSDDPEPKPPQPPVITEVNSLDEKAVIAYSPAFPTDDKEVTLIFNANEGNAGMKGLSTDVYIWAGVITDKSTGPSDWRWGKSSDWTKPDANAKLTKIAADKYQLKFVPRIFFSNVPANEKILKVAMVFKNADGSKTGRNTDGSDIYLPISSSGTLGIRFTSPVFNPFYEPTLVNSIANIGESTKLSVVASEKGKITLYVNGSEVKSAENVASFSTDVALTKTGDNEIKAVISAGGKTAEKKFNVVVKGQVEVAAIPGNAKPDGVTYINNGTSAIFTLLAPNKQNVFLIGDFTDWKMDIKGFMKKTTDGKRWWIQIDGLTPGEKYGYQFVVDGTLKVADPYCQLILDPSNDQYVPTSVFPSLKAYPTGKTSGIVSVAQSNEPSYNWKYTSFTRPDKSKLVIYELHLRDFLQTHSYSTLIDTLDYLTGLGVNAVELMPVNEFEGNNSWGYNPSFYFAPDKYYGTKNKLKEVIDECHKRGMAVVIDMVLNHSFGQSPMVQLYWNGTSGKPAANNPWFNTDAKHPYNVGYDFNHESAETKYFSKNVMEFWIKEYHLDGMRFDLSKGFTQKNNPDNVDAWGAYDATRIAIWKDYNSYIKNLDNNFYVILEHLGSDQEETELANEGMLLWNNVNGSFANATQGKSSSLSRIMYTSHGFTKSNLVTYMESHDEQRLMYHALNGGNSNGTYNIRDLATALNRQKMNAAFLFVAPGPNMIWQFGEQGYDISIDQNGRTGEKPIQWEYLQNASRKQLYDVYAKMVKLKTKTNWLDNATYTTSISNSAWKYMIIQSSAGKIVVVGNFDVSAQAVNFNFPSSGDWYEYAGSGSGTINLPAGTYNTTLAPGEYHVYTSSEVKP</sequence>